<feature type="region of interest" description="Disordered" evidence="4">
    <location>
        <begin position="276"/>
        <end position="361"/>
    </location>
</feature>
<reference evidence="6 7" key="1">
    <citation type="submission" date="2019-06" db="EMBL/GenBank/DDBJ databases">
        <title>Whole genome shotgun sequence of Cellulosimicrobium cellulans NBRC 15516.</title>
        <authorList>
            <person name="Hosoyama A."/>
            <person name="Uohara A."/>
            <person name="Ohji S."/>
            <person name="Ichikawa N."/>
        </authorList>
    </citation>
    <scope>NUCLEOTIDE SEQUENCE [LARGE SCALE GENOMIC DNA]</scope>
    <source>
        <strain evidence="6 7">NBRC 15516</strain>
    </source>
</reference>
<dbReference type="InterPro" id="IPR016194">
    <property type="entry name" value="SPOC-like_C_dom_sf"/>
</dbReference>
<evidence type="ECO:0000256" key="1">
    <source>
        <dbReference type="ARBA" id="ARBA00023125"/>
    </source>
</evidence>
<comment type="function">
    <text evidence="3">With LigD forms a non-homologous end joining (NHEJ) DNA repair enzyme, which repairs dsDNA breaks with reduced fidelity. Binds linear dsDNA with 5'- and 3'- overhangs but not closed circular dsDNA nor ssDNA. Recruits and stimulates the ligase activity of LigD.</text>
</comment>
<comment type="similarity">
    <text evidence="3">Belongs to the prokaryotic Ku family.</text>
</comment>
<dbReference type="Pfam" id="PF02735">
    <property type="entry name" value="Ku"/>
    <property type="match status" value="1"/>
</dbReference>
<evidence type="ECO:0000256" key="3">
    <source>
        <dbReference type="HAMAP-Rule" id="MF_01875"/>
    </source>
</evidence>
<comment type="caution">
    <text evidence="6">The sequence shown here is derived from an EMBL/GenBank/DDBJ whole genome shotgun (WGS) entry which is preliminary data.</text>
</comment>
<dbReference type="CDD" id="cd00789">
    <property type="entry name" value="KU_like"/>
    <property type="match status" value="1"/>
</dbReference>
<dbReference type="GO" id="GO:0006303">
    <property type="term" value="P:double-strand break repair via nonhomologous end joining"/>
    <property type="evidence" value="ECO:0007669"/>
    <property type="project" value="UniProtKB-UniRule"/>
</dbReference>
<keyword evidence="3" id="KW-0234">DNA repair</keyword>
<dbReference type="Gene3D" id="2.40.290.10">
    <property type="match status" value="1"/>
</dbReference>
<proteinExistence type="inferred from homology"/>
<feature type="compositionally biased region" description="Low complexity" evidence="4">
    <location>
        <begin position="303"/>
        <end position="321"/>
    </location>
</feature>
<dbReference type="PANTHER" id="PTHR41251:SF1">
    <property type="entry name" value="NON-HOMOLOGOUS END JOINING PROTEIN KU"/>
    <property type="match status" value="1"/>
</dbReference>
<evidence type="ECO:0000259" key="5">
    <source>
        <dbReference type="SMART" id="SM00559"/>
    </source>
</evidence>
<dbReference type="GO" id="GO:0003690">
    <property type="term" value="F:double-stranded DNA binding"/>
    <property type="evidence" value="ECO:0007669"/>
    <property type="project" value="UniProtKB-UniRule"/>
</dbReference>
<dbReference type="AlphaFoldDB" id="A0A4Y4E123"/>
<dbReference type="HAMAP" id="MF_01875">
    <property type="entry name" value="Prokaryotic_Ku"/>
    <property type="match status" value="1"/>
</dbReference>
<dbReference type="Proteomes" id="UP000316659">
    <property type="component" value="Unassembled WGS sequence"/>
</dbReference>
<dbReference type="EMBL" id="BJNZ01000022">
    <property type="protein sequence ID" value="GED11046.1"/>
    <property type="molecule type" value="Genomic_DNA"/>
</dbReference>
<dbReference type="PANTHER" id="PTHR41251">
    <property type="entry name" value="NON-HOMOLOGOUS END JOINING PROTEIN KU"/>
    <property type="match status" value="1"/>
</dbReference>
<sequence length="361" mass="39587">MRAHRAPPPLADGRAGRHHGRMRAIWKGAITFGLVNVPVKVYSATEDHDVPLHQVHDKDGGRIRYRRVCEIDGEVVPYEHIDKAYDDGERTVVLTSEDFSALPAERSREIEVVEFVPSEQIDPLLLDRSYYLEPDSKSNKAYVLMRRTLEETDRTAIVKFALRQRTRLAAMRVRDDVLVLQTLLWADEVREAAFPSLDDEAKVTDKELAMSAQLVASFEADFTPEEYEDDYQAQLRQLIEAKLEQGDALDTAETFGEQPEEGEGAEVIDLMEALRKSVASSKSSRTSGSGSSGGSTAKGGSGRKAASSSGKSSSGSRAKSTGTKDEGSKPAAKKTSSRSSSSKEKTTSKTTARTTRKKASA</sequence>
<dbReference type="FunFam" id="2.40.290.10:FF:000004">
    <property type="entry name" value="Non-homologous end joining protein Ku"/>
    <property type="match status" value="1"/>
</dbReference>
<dbReference type="InterPro" id="IPR006164">
    <property type="entry name" value="DNA_bd_Ku70/Ku80"/>
</dbReference>
<feature type="compositionally biased region" description="Low complexity" evidence="4">
    <location>
        <begin position="276"/>
        <end position="289"/>
    </location>
</feature>
<name>A0A4Y4E123_CELCE</name>
<feature type="compositionally biased region" description="Gly residues" evidence="4">
    <location>
        <begin position="290"/>
        <end position="302"/>
    </location>
</feature>
<keyword evidence="3" id="KW-0227">DNA damage</keyword>
<keyword evidence="1 3" id="KW-0238">DNA-binding</keyword>
<dbReference type="NCBIfam" id="TIGR02772">
    <property type="entry name" value="Ku_bact"/>
    <property type="match status" value="1"/>
</dbReference>
<feature type="domain" description="Ku" evidence="5">
    <location>
        <begin position="73"/>
        <end position="200"/>
    </location>
</feature>
<evidence type="ECO:0000256" key="2">
    <source>
        <dbReference type="ARBA" id="ARBA00023172"/>
    </source>
</evidence>
<accession>A0A4Y4E123</accession>
<keyword evidence="2 3" id="KW-0233">DNA recombination</keyword>
<evidence type="ECO:0000313" key="7">
    <source>
        <dbReference type="Proteomes" id="UP000316659"/>
    </source>
</evidence>
<organism evidence="6 7">
    <name type="scientific">Cellulosimicrobium cellulans</name>
    <name type="common">Arthrobacter luteus</name>
    <dbReference type="NCBI Taxonomy" id="1710"/>
    <lineage>
        <taxon>Bacteria</taxon>
        <taxon>Bacillati</taxon>
        <taxon>Actinomycetota</taxon>
        <taxon>Actinomycetes</taxon>
        <taxon>Micrococcales</taxon>
        <taxon>Promicromonosporaceae</taxon>
        <taxon>Cellulosimicrobium</taxon>
    </lineage>
</organism>
<dbReference type="GO" id="GO:0006310">
    <property type="term" value="P:DNA recombination"/>
    <property type="evidence" value="ECO:0007669"/>
    <property type="project" value="UniProtKB-KW"/>
</dbReference>
<gene>
    <name evidence="3" type="primary">ku</name>
    <name evidence="6" type="ORF">CCE02nite_30450</name>
</gene>
<dbReference type="SMART" id="SM00559">
    <property type="entry name" value="Ku78"/>
    <property type="match status" value="1"/>
</dbReference>
<comment type="subunit">
    <text evidence="3">Homodimer. Interacts with LigD.</text>
</comment>
<dbReference type="SUPFAM" id="SSF100939">
    <property type="entry name" value="SPOC domain-like"/>
    <property type="match status" value="1"/>
</dbReference>
<evidence type="ECO:0000256" key="4">
    <source>
        <dbReference type="SAM" id="MobiDB-lite"/>
    </source>
</evidence>
<evidence type="ECO:0000313" key="6">
    <source>
        <dbReference type="EMBL" id="GED11046.1"/>
    </source>
</evidence>
<protein>
    <recommendedName>
        <fullName evidence="3">Non-homologous end joining protein Ku</fullName>
    </recommendedName>
</protein>
<dbReference type="InterPro" id="IPR009187">
    <property type="entry name" value="Prok_Ku"/>
</dbReference>